<dbReference type="Pfam" id="PF07714">
    <property type="entry name" value="PK_Tyr_Ser-Thr"/>
    <property type="match status" value="1"/>
</dbReference>
<feature type="domain" description="Protein kinase" evidence="21">
    <location>
        <begin position="224"/>
        <end position="523"/>
    </location>
</feature>
<keyword evidence="15 19" id="KW-1133">Transmembrane helix</keyword>
<dbReference type="SMART" id="SM00467">
    <property type="entry name" value="GS"/>
    <property type="match status" value="1"/>
</dbReference>
<dbReference type="GO" id="GO:0005886">
    <property type="term" value="C:plasma membrane"/>
    <property type="evidence" value="ECO:0007669"/>
    <property type="project" value="TreeGrafter"/>
</dbReference>
<dbReference type="Proteomes" id="UP000186922">
    <property type="component" value="Unassembled WGS sequence"/>
</dbReference>
<evidence type="ECO:0000256" key="2">
    <source>
        <dbReference type="ARBA" id="ARBA00001946"/>
    </source>
</evidence>
<name>A0A1D1V5I6_RAMVA</name>
<dbReference type="GO" id="GO:0004675">
    <property type="term" value="F:transmembrane receptor protein serine/threonine kinase activity"/>
    <property type="evidence" value="ECO:0007669"/>
    <property type="project" value="UniProtKB-EC"/>
</dbReference>
<evidence type="ECO:0000256" key="7">
    <source>
        <dbReference type="ARBA" id="ARBA00022679"/>
    </source>
</evidence>
<keyword evidence="7" id="KW-0808">Transferase</keyword>
<dbReference type="EC" id="2.7.11.30" evidence="5"/>
<dbReference type="SUPFAM" id="SSF56112">
    <property type="entry name" value="Protein kinase-like (PK-like)"/>
    <property type="match status" value="1"/>
</dbReference>
<keyword evidence="8 19" id="KW-0812">Transmembrane</keyword>
<sequence>MSRLRIFCVFALFLIHLRTGSALECFCEENGCAEWHVNNTCHAAAGGKCYATIREQLDEKTNLLVQHYEYGCLPGDTGAILQCRGNLPRQVHFRFQILCCNDKDHCNFDLEPTLPPTTAVPTTHESTTEKPKETPPWVHGVIGLMALCAVSLFVGLGCGCYWRKKGRRTAFMKALEHQSLTSKLLKSAGLDKEEQDDQHIEQSMTSGSGSGFPLLVQTTVARQLHFIKNIGKGRYGEVWKARFRDQDVAVKIFSTLDEVSWQTEMDLYGTQMLRHENILGFVASDIGGTGSCTQMLLITDFHYGALFDYLRESQTPLPGWTMLSMAHSIANGLSHLHAQISGTAVKPAIVHRDMKSKNILVKADHSGKAGVVCVIADFGLAIREDAMKSLDTDKRQGTRRYMAPELLDFTIKKNNFEALKQSDIYSFSLIMWELARCTDLSGQREGYDLPYGPDVGNDPSFDDMRQVVCNQRKRPTIAPYWNQHEILAKYVSMMVECWNPNPSGRRTALSVKKGLARLQEQLLIP</sequence>
<keyword evidence="12" id="KW-0418">Kinase</keyword>
<dbReference type="GO" id="GO:0006950">
    <property type="term" value="P:response to stress"/>
    <property type="evidence" value="ECO:0007669"/>
    <property type="project" value="UniProtKB-ARBA"/>
</dbReference>
<dbReference type="PROSITE" id="PS51256">
    <property type="entry name" value="GS"/>
    <property type="match status" value="1"/>
</dbReference>
<comment type="caution">
    <text evidence="23">The sequence shown here is derived from an EMBL/GenBank/DDBJ whole genome shotgun (WGS) entry which is preliminary data.</text>
</comment>
<keyword evidence="17" id="KW-0675">Receptor</keyword>
<feature type="domain" description="GS" evidence="22">
    <location>
        <begin position="194"/>
        <end position="223"/>
    </location>
</feature>
<dbReference type="InterPro" id="IPR003605">
    <property type="entry name" value="GS_dom"/>
</dbReference>
<comment type="subcellular location">
    <subcellularLocation>
        <location evidence="3">Membrane</location>
        <topology evidence="3">Single-pass type I membrane protein</topology>
    </subcellularLocation>
</comment>
<evidence type="ECO:0000256" key="4">
    <source>
        <dbReference type="ARBA" id="ARBA00009605"/>
    </source>
</evidence>
<dbReference type="EMBL" id="BDGG01000003">
    <property type="protein sequence ID" value="GAU95282.1"/>
    <property type="molecule type" value="Genomic_DNA"/>
</dbReference>
<evidence type="ECO:0000313" key="23">
    <source>
        <dbReference type="EMBL" id="GAU95282.1"/>
    </source>
</evidence>
<evidence type="ECO:0000256" key="8">
    <source>
        <dbReference type="ARBA" id="ARBA00022692"/>
    </source>
</evidence>
<keyword evidence="14" id="KW-0460">Magnesium</keyword>
<keyword evidence="13 18" id="KW-0067">ATP-binding</keyword>
<keyword evidence="6" id="KW-0723">Serine/threonine-protein kinase</keyword>
<dbReference type="FunFam" id="2.10.60.10:FF:000021">
    <property type="entry name" value="Receptor protein serine/threonine kinase"/>
    <property type="match status" value="1"/>
</dbReference>
<evidence type="ECO:0000256" key="18">
    <source>
        <dbReference type="PROSITE-ProRule" id="PRU10141"/>
    </source>
</evidence>
<keyword evidence="10 20" id="KW-0732">Signal</keyword>
<evidence type="ECO:0000256" key="10">
    <source>
        <dbReference type="ARBA" id="ARBA00022729"/>
    </source>
</evidence>
<evidence type="ECO:0000256" key="14">
    <source>
        <dbReference type="ARBA" id="ARBA00022842"/>
    </source>
</evidence>
<evidence type="ECO:0000313" key="24">
    <source>
        <dbReference type="Proteomes" id="UP000186922"/>
    </source>
</evidence>
<accession>A0A1D1V5I6</accession>
<dbReference type="PROSITE" id="PS00108">
    <property type="entry name" value="PROTEIN_KINASE_ST"/>
    <property type="match status" value="1"/>
</dbReference>
<dbReference type="SUPFAM" id="SSF57302">
    <property type="entry name" value="Snake toxin-like"/>
    <property type="match status" value="1"/>
</dbReference>
<feature type="binding site" evidence="18">
    <location>
        <position position="251"/>
    </location>
    <ligand>
        <name>ATP</name>
        <dbReference type="ChEBI" id="CHEBI:30616"/>
    </ligand>
</feature>
<evidence type="ECO:0000256" key="9">
    <source>
        <dbReference type="ARBA" id="ARBA00022723"/>
    </source>
</evidence>
<evidence type="ECO:0000256" key="15">
    <source>
        <dbReference type="ARBA" id="ARBA00022989"/>
    </source>
</evidence>
<dbReference type="InterPro" id="IPR000472">
    <property type="entry name" value="Activin_recp"/>
</dbReference>
<dbReference type="Pfam" id="PF08515">
    <property type="entry name" value="TGF_beta_GS"/>
    <property type="match status" value="1"/>
</dbReference>
<dbReference type="SMART" id="SM00220">
    <property type="entry name" value="S_TKc"/>
    <property type="match status" value="1"/>
</dbReference>
<evidence type="ECO:0000256" key="1">
    <source>
        <dbReference type="ARBA" id="ARBA00001936"/>
    </source>
</evidence>
<feature type="signal peptide" evidence="20">
    <location>
        <begin position="1"/>
        <end position="22"/>
    </location>
</feature>
<evidence type="ECO:0000256" key="6">
    <source>
        <dbReference type="ARBA" id="ARBA00022527"/>
    </source>
</evidence>
<dbReference type="InterPro" id="IPR000719">
    <property type="entry name" value="Prot_kinase_dom"/>
</dbReference>
<evidence type="ECO:0000256" key="17">
    <source>
        <dbReference type="ARBA" id="ARBA00023170"/>
    </source>
</evidence>
<organism evidence="23 24">
    <name type="scientific">Ramazzottius varieornatus</name>
    <name type="common">Water bear</name>
    <name type="synonym">Tardigrade</name>
    <dbReference type="NCBI Taxonomy" id="947166"/>
    <lineage>
        <taxon>Eukaryota</taxon>
        <taxon>Metazoa</taxon>
        <taxon>Ecdysozoa</taxon>
        <taxon>Tardigrada</taxon>
        <taxon>Eutardigrada</taxon>
        <taxon>Parachela</taxon>
        <taxon>Hypsibioidea</taxon>
        <taxon>Ramazzottiidae</taxon>
        <taxon>Ramazzottius</taxon>
    </lineage>
</organism>
<evidence type="ECO:0000256" key="19">
    <source>
        <dbReference type="SAM" id="Phobius"/>
    </source>
</evidence>
<gene>
    <name evidence="23" type="primary">RvY_06928-1</name>
    <name evidence="23" type="synonym">RvY_06928.1</name>
    <name evidence="23" type="ORF">RvY_06928</name>
</gene>
<dbReference type="CDD" id="cd23532">
    <property type="entry name" value="TFP_LU_ECD_BMPR1"/>
    <property type="match status" value="1"/>
</dbReference>
<dbReference type="GO" id="GO:0043235">
    <property type="term" value="C:receptor complex"/>
    <property type="evidence" value="ECO:0007669"/>
    <property type="project" value="TreeGrafter"/>
</dbReference>
<evidence type="ECO:0000256" key="20">
    <source>
        <dbReference type="SAM" id="SignalP"/>
    </source>
</evidence>
<dbReference type="STRING" id="947166.A0A1D1V5I6"/>
<dbReference type="InterPro" id="IPR001245">
    <property type="entry name" value="Ser-Thr/Tyr_kinase_cat_dom"/>
</dbReference>
<comment type="cofactor">
    <cofactor evidence="2">
        <name>Mg(2+)</name>
        <dbReference type="ChEBI" id="CHEBI:18420"/>
    </cofactor>
</comment>
<keyword evidence="16 19" id="KW-0472">Membrane</keyword>
<dbReference type="Gene3D" id="2.10.60.10">
    <property type="entry name" value="CD59"/>
    <property type="match status" value="1"/>
</dbReference>
<evidence type="ECO:0000256" key="13">
    <source>
        <dbReference type="ARBA" id="ARBA00022840"/>
    </source>
</evidence>
<evidence type="ECO:0000259" key="21">
    <source>
        <dbReference type="PROSITE" id="PS50011"/>
    </source>
</evidence>
<dbReference type="Gene3D" id="1.10.510.10">
    <property type="entry name" value="Transferase(Phosphotransferase) domain 1"/>
    <property type="match status" value="1"/>
</dbReference>
<evidence type="ECO:0000256" key="3">
    <source>
        <dbReference type="ARBA" id="ARBA00004479"/>
    </source>
</evidence>
<feature type="transmembrane region" description="Helical" evidence="19">
    <location>
        <begin position="137"/>
        <end position="162"/>
    </location>
</feature>
<evidence type="ECO:0000259" key="22">
    <source>
        <dbReference type="PROSITE" id="PS51256"/>
    </source>
</evidence>
<dbReference type="PROSITE" id="PS50011">
    <property type="entry name" value="PROTEIN_KINASE_DOM"/>
    <property type="match status" value="1"/>
</dbReference>
<reference evidence="23 24" key="1">
    <citation type="journal article" date="2016" name="Nat. Commun.">
        <title>Extremotolerant tardigrade genome and improved radiotolerance of human cultured cells by tardigrade-unique protein.</title>
        <authorList>
            <person name="Hashimoto T."/>
            <person name="Horikawa D.D."/>
            <person name="Saito Y."/>
            <person name="Kuwahara H."/>
            <person name="Kozuka-Hata H."/>
            <person name="Shin-I T."/>
            <person name="Minakuchi Y."/>
            <person name="Ohishi K."/>
            <person name="Motoyama A."/>
            <person name="Aizu T."/>
            <person name="Enomoto A."/>
            <person name="Kondo K."/>
            <person name="Tanaka S."/>
            <person name="Hara Y."/>
            <person name="Koshikawa S."/>
            <person name="Sagara H."/>
            <person name="Miura T."/>
            <person name="Yokobori S."/>
            <person name="Miyagawa K."/>
            <person name="Suzuki Y."/>
            <person name="Kubo T."/>
            <person name="Oyama M."/>
            <person name="Kohara Y."/>
            <person name="Fujiyama A."/>
            <person name="Arakawa K."/>
            <person name="Katayama T."/>
            <person name="Toyoda A."/>
            <person name="Kunieda T."/>
        </authorList>
    </citation>
    <scope>NUCLEOTIDE SEQUENCE [LARGE SCALE GENOMIC DNA]</scope>
    <source>
        <strain evidence="23 24">YOKOZUNA-1</strain>
    </source>
</reference>
<dbReference type="Gene3D" id="3.30.200.20">
    <property type="entry name" value="Phosphorylase Kinase, domain 1"/>
    <property type="match status" value="1"/>
</dbReference>
<keyword evidence="11 18" id="KW-0547">Nucleotide-binding</keyword>
<dbReference type="InterPro" id="IPR017441">
    <property type="entry name" value="Protein_kinase_ATP_BS"/>
</dbReference>
<keyword evidence="24" id="KW-1185">Reference proteome</keyword>
<keyword evidence="9" id="KW-0479">Metal-binding</keyword>
<feature type="chain" id="PRO_5008898055" description="receptor protein serine/threonine kinase" evidence="20">
    <location>
        <begin position="23"/>
        <end position="525"/>
    </location>
</feature>
<dbReference type="OrthoDB" id="69842at2759"/>
<dbReference type="InterPro" id="IPR011009">
    <property type="entry name" value="Kinase-like_dom_sf"/>
</dbReference>
<dbReference type="InterPro" id="IPR008271">
    <property type="entry name" value="Ser/Thr_kinase_AS"/>
</dbReference>
<comment type="cofactor">
    <cofactor evidence="1">
        <name>Mn(2+)</name>
        <dbReference type="ChEBI" id="CHEBI:29035"/>
    </cofactor>
</comment>
<dbReference type="PANTHER" id="PTHR23255">
    <property type="entry name" value="TRANSFORMING GROWTH FACTOR-BETA RECEPTOR TYPE I AND II"/>
    <property type="match status" value="1"/>
</dbReference>
<dbReference type="InterPro" id="IPR045860">
    <property type="entry name" value="Snake_toxin-like_sf"/>
</dbReference>
<dbReference type="GO" id="GO:0071363">
    <property type="term" value="P:cellular response to growth factor stimulus"/>
    <property type="evidence" value="ECO:0007669"/>
    <property type="project" value="TreeGrafter"/>
</dbReference>
<dbReference type="GO" id="GO:0005524">
    <property type="term" value="F:ATP binding"/>
    <property type="evidence" value="ECO:0007669"/>
    <property type="project" value="UniProtKB-UniRule"/>
</dbReference>
<dbReference type="Pfam" id="PF01064">
    <property type="entry name" value="Activin_recp"/>
    <property type="match status" value="1"/>
</dbReference>
<comment type="similarity">
    <text evidence="4">Belongs to the protein kinase superfamily. TKL Ser/Thr protein kinase family. TGFB receptor subfamily.</text>
</comment>
<dbReference type="PROSITE" id="PS00107">
    <property type="entry name" value="PROTEIN_KINASE_ATP"/>
    <property type="match status" value="1"/>
</dbReference>
<evidence type="ECO:0000256" key="12">
    <source>
        <dbReference type="ARBA" id="ARBA00022777"/>
    </source>
</evidence>
<evidence type="ECO:0000256" key="11">
    <source>
        <dbReference type="ARBA" id="ARBA00022741"/>
    </source>
</evidence>
<evidence type="ECO:0000256" key="5">
    <source>
        <dbReference type="ARBA" id="ARBA00012401"/>
    </source>
</evidence>
<dbReference type="InterPro" id="IPR000333">
    <property type="entry name" value="TGFB_receptor"/>
</dbReference>
<proteinExistence type="inferred from homology"/>
<dbReference type="AlphaFoldDB" id="A0A1D1V5I6"/>
<evidence type="ECO:0000256" key="16">
    <source>
        <dbReference type="ARBA" id="ARBA00023136"/>
    </source>
</evidence>
<protein>
    <recommendedName>
        <fullName evidence="5">receptor protein serine/threonine kinase</fullName>
        <ecNumber evidence="5">2.7.11.30</ecNumber>
    </recommendedName>
</protein>
<dbReference type="PANTHER" id="PTHR23255:SF68">
    <property type="entry name" value="RECEPTOR PROTEIN SERINE_THREONINE KINASE"/>
    <property type="match status" value="1"/>
</dbReference>